<comment type="caution">
    <text evidence="1">The sequence shown here is derived from an EMBL/GenBank/DDBJ whole genome shotgun (WGS) entry which is preliminary data.</text>
</comment>
<dbReference type="SUPFAM" id="SSF53756">
    <property type="entry name" value="UDP-Glycosyltransferase/glycogen phosphorylase"/>
    <property type="match status" value="1"/>
</dbReference>
<dbReference type="CDD" id="cd03801">
    <property type="entry name" value="GT4_PimA-like"/>
    <property type="match status" value="1"/>
</dbReference>
<gene>
    <name evidence="1" type="ORF">IQ247_26955</name>
</gene>
<evidence type="ECO:0000313" key="1">
    <source>
        <dbReference type="EMBL" id="MBE9216258.1"/>
    </source>
</evidence>
<dbReference type="EMBL" id="JADEWL010000150">
    <property type="protein sequence ID" value="MBE9216258.1"/>
    <property type="molecule type" value="Genomic_DNA"/>
</dbReference>
<keyword evidence="2" id="KW-1185">Reference proteome</keyword>
<proteinExistence type="predicted"/>
<dbReference type="Proteomes" id="UP000620559">
    <property type="component" value="Unassembled WGS sequence"/>
</dbReference>
<dbReference type="Gene3D" id="3.40.50.2000">
    <property type="entry name" value="Glycogen Phosphorylase B"/>
    <property type="match status" value="2"/>
</dbReference>
<protein>
    <submittedName>
        <fullName evidence="1">Glycosyltransferase</fullName>
    </submittedName>
</protein>
<reference evidence="1" key="1">
    <citation type="submission" date="2020-10" db="EMBL/GenBank/DDBJ databases">
        <authorList>
            <person name="Castelo-Branco R."/>
            <person name="Eusebio N."/>
            <person name="Adriana R."/>
            <person name="Vieira A."/>
            <person name="Brugerolle De Fraissinette N."/>
            <person name="Rezende De Castro R."/>
            <person name="Schneider M.P."/>
            <person name="Vasconcelos V."/>
            <person name="Leao P.N."/>
        </authorList>
    </citation>
    <scope>NUCLEOTIDE SEQUENCE</scope>
    <source>
        <strain evidence="1">LEGE 06105</strain>
    </source>
</reference>
<evidence type="ECO:0000313" key="2">
    <source>
        <dbReference type="Proteomes" id="UP000620559"/>
    </source>
</evidence>
<dbReference type="PANTHER" id="PTHR12526">
    <property type="entry name" value="GLYCOSYLTRANSFERASE"/>
    <property type="match status" value="1"/>
</dbReference>
<dbReference type="Pfam" id="PF13692">
    <property type="entry name" value="Glyco_trans_1_4"/>
    <property type="match status" value="1"/>
</dbReference>
<dbReference type="PANTHER" id="PTHR12526:SF600">
    <property type="entry name" value="GLYCOSYL TRANSFERASE GROUP 1"/>
    <property type="match status" value="1"/>
</dbReference>
<dbReference type="GO" id="GO:0016757">
    <property type="term" value="F:glycosyltransferase activity"/>
    <property type="evidence" value="ECO:0007669"/>
    <property type="project" value="TreeGrafter"/>
</dbReference>
<dbReference type="RefSeq" id="WP_193924725.1">
    <property type="nucleotide sequence ID" value="NZ_JADEWL010000150.1"/>
</dbReference>
<dbReference type="AlphaFoldDB" id="A0A8J7F7L5"/>
<name>A0A8J7F7L5_9CYAN</name>
<sequence length="389" mass="44487">MKLLFVTPRFPYPPLKGDQVVSYHRLRTLSQQHEITLLTFYQNSEELENIKYIKTYCKNIHTVKIPKWQSFFNLAKGVFSYLPLQVSYYYSDTFRNKVNQILSTNNFDVIHLFLLRIAPYFTDVSTPKIIELIDSMQLNLERRIALESFPVRNILQEELQRIIHYEQNLHKSFEQIVVVSEKDAKLIPGQNVQVIPNGIDTELFKQQQQYPINSTLIFSGNMSYAPNIHAVKWFTEHCLPIIQQKIPDVSFVIAGANPSKEVKSLGQTRGVKVTGFVKSMSDTLRSANVAVAPMQSGSGIQNKILEAMSTGLPVVTTNLGLGSIKAKPNKEILVADTPEDFAQKTIELLHNSLQVREIGHQARKYVVDNHSWNFAANQIEQLYHQILSR</sequence>
<accession>A0A8J7F7L5</accession>
<organism evidence="1 2">
    <name type="scientific">Plectonema cf. radiosum LEGE 06105</name>
    <dbReference type="NCBI Taxonomy" id="945769"/>
    <lineage>
        <taxon>Bacteria</taxon>
        <taxon>Bacillati</taxon>
        <taxon>Cyanobacteriota</taxon>
        <taxon>Cyanophyceae</taxon>
        <taxon>Oscillatoriophycideae</taxon>
        <taxon>Oscillatoriales</taxon>
        <taxon>Microcoleaceae</taxon>
        <taxon>Plectonema</taxon>
    </lineage>
</organism>